<proteinExistence type="inferred from homology"/>
<dbReference type="EMBL" id="FMYV01000001">
    <property type="protein sequence ID" value="SDC04158.1"/>
    <property type="molecule type" value="Genomic_DNA"/>
</dbReference>
<evidence type="ECO:0000313" key="14">
    <source>
        <dbReference type="EMBL" id="TGG89164.1"/>
    </source>
</evidence>
<feature type="binding site" evidence="9">
    <location>
        <begin position="186"/>
        <end position="190"/>
    </location>
    <ligand>
        <name>GTP</name>
        <dbReference type="ChEBI" id="CHEBI:37565"/>
    </ligand>
</feature>
<feature type="binding site" evidence="9">
    <location>
        <begin position="249"/>
        <end position="252"/>
    </location>
    <ligand>
        <name>GTP</name>
        <dbReference type="ChEBI" id="CHEBI:37565"/>
    </ligand>
</feature>
<evidence type="ECO:0000313" key="15">
    <source>
        <dbReference type="Proteomes" id="UP000199322"/>
    </source>
</evidence>
<dbReference type="Gene3D" id="1.20.120.140">
    <property type="entry name" value="Signal recognition particle SRP54, nucleotide-binding domain"/>
    <property type="match status" value="1"/>
</dbReference>
<comment type="subunit">
    <text evidence="9">Part of the signal recognition particle protein translocation system, which is composed of SRP and FtsY.</text>
</comment>
<feature type="binding site" evidence="9">
    <location>
        <begin position="104"/>
        <end position="111"/>
    </location>
    <ligand>
        <name>GTP</name>
        <dbReference type="ChEBI" id="CHEBI:37565"/>
    </ligand>
</feature>
<keyword evidence="15" id="KW-1185">Reference proteome</keyword>
<dbReference type="Pfam" id="PF00448">
    <property type="entry name" value="SRP54"/>
    <property type="match status" value="1"/>
</dbReference>
<dbReference type="InterPro" id="IPR042101">
    <property type="entry name" value="SRP54_N_sf"/>
</dbReference>
<comment type="subcellular location">
    <subcellularLocation>
        <location evidence="9">Cell membrane</location>
        <topology evidence="9">Peripheral membrane protein</topology>
        <orientation evidence="9">Cytoplasmic side</orientation>
    </subcellularLocation>
    <subcellularLocation>
        <location evidence="9">Cytoplasm</location>
    </subcellularLocation>
</comment>
<dbReference type="InterPro" id="IPR027417">
    <property type="entry name" value="P-loop_NTPase"/>
</dbReference>
<accession>A0A1G6ICH1</accession>
<evidence type="ECO:0000256" key="8">
    <source>
        <dbReference type="ARBA" id="ARBA00048027"/>
    </source>
</evidence>
<comment type="function">
    <text evidence="9">Involved in targeting and insertion of nascent membrane proteins into the cytoplasmic membrane. Acts as a receptor for the complex formed by the signal recognition particle (SRP) and the ribosome-nascent chain (RNC).</text>
</comment>
<evidence type="ECO:0000313" key="16">
    <source>
        <dbReference type="Proteomes" id="UP000297288"/>
    </source>
</evidence>
<dbReference type="GO" id="GO:0005047">
    <property type="term" value="F:signal recognition particle binding"/>
    <property type="evidence" value="ECO:0007669"/>
    <property type="project" value="TreeGrafter"/>
</dbReference>
<keyword evidence="4 9" id="KW-0378">Hydrolase</keyword>
<dbReference type="SUPFAM" id="SSF52540">
    <property type="entry name" value="P-loop containing nucleoside triphosphate hydrolases"/>
    <property type="match status" value="1"/>
</dbReference>
<dbReference type="SUPFAM" id="SSF47364">
    <property type="entry name" value="Domain of the SRP/SRP receptor G-proteins"/>
    <property type="match status" value="1"/>
</dbReference>
<comment type="catalytic activity">
    <reaction evidence="8 9">
        <text>GTP + H2O = GDP + phosphate + H(+)</text>
        <dbReference type="Rhea" id="RHEA:19669"/>
        <dbReference type="ChEBI" id="CHEBI:15377"/>
        <dbReference type="ChEBI" id="CHEBI:15378"/>
        <dbReference type="ChEBI" id="CHEBI:37565"/>
        <dbReference type="ChEBI" id="CHEBI:43474"/>
        <dbReference type="ChEBI" id="CHEBI:58189"/>
        <dbReference type="EC" id="3.6.5.4"/>
    </reaction>
</comment>
<evidence type="ECO:0000313" key="13">
    <source>
        <dbReference type="EMBL" id="SDC04158.1"/>
    </source>
</evidence>
<keyword evidence="2 9" id="KW-0963">Cytoplasm</keyword>
<evidence type="ECO:0000259" key="12">
    <source>
        <dbReference type="SMART" id="SM00963"/>
    </source>
</evidence>
<reference evidence="14 16" key="2">
    <citation type="submission" date="2019-04" db="EMBL/GenBank/DDBJ databases">
        <title>Draft genome sequence data and analysis of a Fermenting Bacterium, Geotoga petraea strain HO-Geo1, isolated from heavy-oil petroleum reservoir in Russia.</title>
        <authorList>
            <person name="Grouzdev D.S."/>
            <person name="Semenova E.M."/>
            <person name="Sokolova D.S."/>
            <person name="Tourova T.P."/>
            <person name="Poltaraus A.B."/>
            <person name="Nazina T.N."/>
        </authorList>
    </citation>
    <scope>NUCLEOTIDE SEQUENCE [LARGE SCALE GENOMIC DNA]</scope>
    <source>
        <strain evidence="14 16">HO-Geo1</strain>
    </source>
</reference>
<protein>
    <recommendedName>
        <fullName evidence="9">Signal recognition particle receptor FtsY</fullName>
        <shortName evidence="9">SRP receptor</shortName>
        <ecNumber evidence="9">3.6.5.4</ecNumber>
    </recommendedName>
</protein>
<dbReference type="RefSeq" id="WP_091402211.1">
    <property type="nucleotide sequence ID" value="NZ_FMYV01000001.1"/>
</dbReference>
<dbReference type="SMART" id="SM00962">
    <property type="entry name" value="SRP54"/>
    <property type="match status" value="1"/>
</dbReference>
<dbReference type="SMART" id="SM00963">
    <property type="entry name" value="SRP54_N"/>
    <property type="match status" value="1"/>
</dbReference>
<dbReference type="Gene3D" id="3.40.50.300">
    <property type="entry name" value="P-loop containing nucleotide triphosphate hydrolases"/>
    <property type="match status" value="1"/>
</dbReference>
<evidence type="ECO:0000259" key="10">
    <source>
        <dbReference type="SMART" id="SM00382"/>
    </source>
</evidence>
<feature type="domain" description="SRP54-type proteins GTP-binding" evidence="11">
    <location>
        <begin position="97"/>
        <end position="297"/>
    </location>
</feature>
<dbReference type="SMART" id="SM00382">
    <property type="entry name" value="AAA"/>
    <property type="match status" value="1"/>
</dbReference>
<dbReference type="FunFam" id="1.20.120.140:FF:000002">
    <property type="entry name" value="Signal recognition particle receptor FtsY"/>
    <property type="match status" value="1"/>
</dbReference>
<evidence type="ECO:0000256" key="3">
    <source>
        <dbReference type="ARBA" id="ARBA00022741"/>
    </source>
</evidence>
<reference evidence="13 15" key="1">
    <citation type="submission" date="2016-10" db="EMBL/GenBank/DDBJ databases">
        <authorList>
            <person name="de Groot N.N."/>
        </authorList>
    </citation>
    <scope>NUCLEOTIDE SEQUENCE [LARGE SCALE GENOMIC DNA]</scope>
    <source>
        <strain evidence="13 15">WG14</strain>
    </source>
</reference>
<dbReference type="OrthoDB" id="9804720at2"/>
<dbReference type="Pfam" id="PF02881">
    <property type="entry name" value="SRP54_N"/>
    <property type="match status" value="1"/>
</dbReference>
<evidence type="ECO:0000256" key="4">
    <source>
        <dbReference type="ARBA" id="ARBA00022801"/>
    </source>
</evidence>
<dbReference type="NCBIfam" id="TIGR00064">
    <property type="entry name" value="ftsY"/>
    <property type="match status" value="1"/>
</dbReference>
<name>A0A1G6ICH1_9BACT</name>
<dbReference type="PANTHER" id="PTHR43134">
    <property type="entry name" value="SIGNAL RECOGNITION PARTICLE RECEPTOR SUBUNIT ALPHA"/>
    <property type="match status" value="1"/>
</dbReference>
<keyword evidence="6 9" id="KW-0472">Membrane</keyword>
<dbReference type="PANTHER" id="PTHR43134:SF1">
    <property type="entry name" value="SIGNAL RECOGNITION PARTICLE RECEPTOR SUBUNIT ALPHA"/>
    <property type="match status" value="1"/>
</dbReference>
<dbReference type="GO" id="GO:0005525">
    <property type="term" value="F:GTP binding"/>
    <property type="evidence" value="ECO:0007669"/>
    <property type="project" value="UniProtKB-UniRule"/>
</dbReference>
<dbReference type="Proteomes" id="UP000297288">
    <property type="component" value="Unassembled WGS sequence"/>
</dbReference>
<dbReference type="InterPro" id="IPR036225">
    <property type="entry name" value="SRP/SRP_N"/>
</dbReference>
<dbReference type="HAMAP" id="MF_00920">
    <property type="entry name" value="FtsY"/>
    <property type="match status" value="1"/>
</dbReference>
<dbReference type="GO" id="GO:0005886">
    <property type="term" value="C:plasma membrane"/>
    <property type="evidence" value="ECO:0007669"/>
    <property type="project" value="UniProtKB-SubCell"/>
</dbReference>
<evidence type="ECO:0000256" key="7">
    <source>
        <dbReference type="ARBA" id="ARBA00023170"/>
    </source>
</evidence>
<evidence type="ECO:0000256" key="5">
    <source>
        <dbReference type="ARBA" id="ARBA00023134"/>
    </source>
</evidence>
<keyword evidence="7 9" id="KW-0675">Receptor</keyword>
<evidence type="ECO:0000256" key="9">
    <source>
        <dbReference type="HAMAP-Rule" id="MF_00920"/>
    </source>
</evidence>
<dbReference type="InterPro" id="IPR013822">
    <property type="entry name" value="Signal_recog_particl_SRP54_hlx"/>
</dbReference>
<gene>
    <name evidence="9 14" type="primary">ftsY</name>
    <name evidence="14" type="ORF">E4650_02935</name>
    <name evidence="13" type="ORF">SAMN04488588_0328</name>
</gene>
<keyword evidence="5 9" id="KW-0342">GTP-binding</keyword>
<dbReference type="GO" id="GO:0003924">
    <property type="term" value="F:GTPase activity"/>
    <property type="evidence" value="ECO:0007669"/>
    <property type="project" value="UniProtKB-UniRule"/>
</dbReference>
<keyword evidence="1 9" id="KW-1003">Cell membrane</keyword>
<sequence length="302" mass="32981">MGLFDKLKKGLSKTRETFFGGIKTLFAGKKLDDEVLEELEEILIMSDMGMETVEKILDDLKSEYKKQEPDDPLLLLRDIMVSNLESEGFNANPQQNPYIIFVVGVNGSGKTTTIAKLSKKYISEGKKVAIAAADTFRAAAIEQIKHWGEKIGATVIAHEHGSDAAAVVFDTLKHAKSKGKEIVIVDTAGRLHNKSHLMEELKKIKRVIEKETDGPHETLLVLDGTTGQNGVQQAKAFKDSVDITGVVVTKLDGTAKGGIAFSINNQLNIPIKMIGVGEKEDDLQMFDPKSYVNALLGVEDDG</sequence>
<feature type="domain" description="AAA+ ATPase" evidence="10">
    <location>
        <begin position="96"/>
        <end position="270"/>
    </location>
</feature>
<organism evidence="13 15">
    <name type="scientific">Geotoga petraea</name>
    <dbReference type="NCBI Taxonomy" id="28234"/>
    <lineage>
        <taxon>Bacteria</taxon>
        <taxon>Thermotogati</taxon>
        <taxon>Thermotogota</taxon>
        <taxon>Thermotogae</taxon>
        <taxon>Petrotogales</taxon>
        <taxon>Petrotogaceae</taxon>
        <taxon>Geotoga</taxon>
    </lineage>
</organism>
<evidence type="ECO:0000259" key="11">
    <source>
        <dbReference type="SMART" id="SM00962"/>
    </source>
</evidence>
<dbReference type="InterPro" id="IPR003593">
    <property type="entry name" value="AAA+_ATPase"/>
</dbReference>
<dbReference type="STRING" id="28234.SAMN04488588_0328"/>
<dbReference type="EMBL" id="SRME01000001">
    <property type="protein sequence ID" value="TGG89164.1"/>
    <property type="molecule type" value="Genomic_DNA"/>
</dbReference>
<dbReference type="FunFam" id="3.40.50.300:FF:000053">
    <property type="entry name" value="Signal recognition particle receptor FtsY"/>
    <property type="match status" value="1"/>
</dbReference>
<evidence type="ECO:0000256" key="6">
    <source>
        <dbReference type="ARBA" id="ARBA00023136"/>
    </source>
</evidence>
<keyword evidence="3 9" id="KW-0547">Nucleotide-binding</keyword>
<dbReference type="InterPro" id="IPR004390">
    <property type="entry name" value="SR_rcpt_FtsY"/>
</dbReference>
<feature type="domain" description="Signal recognition particle SRP54 helical bundle" evidence="12">
    <location>
        <begin position="7"/>
        <end position="84"/>
    </location>
</feature>
<dbReference type="AlphaFoldDB" id="A0A1G6ICH1"/>
<dbReference type="GO" id="GO:0006614">
    <property type="term" value="P:SRP-dependent cotranslational protein targeting to membrane"/>
    <property type="evidence" value="ECO:0007669"/>
    <property type="project" value="InterPro"/>
</dbReference>
<dbReference type="GO" id="GO:0005737">
    <property type="term" value="C:cytoplasm"/>
    <property type="evidence" value="ECO:0007669"/>
    <property type="project" value="UniProtKB-SubCell"/>
</dbReference>
<dbReference type="InterPro" id="IPR000897">
    <property type="entry name" value="SRP54_GTPase_dom"/>
</dbReference>
<evidence type="ECO:0000256" key="1">
    <source>
        <dbReference type="ARBA" id="ARBA00022475"/>
    </source>
</evidence>
<dbReference type="EC" id="3.6.5.4" evidence="9"/>
<evidence type="ECO:0000256" key="2">
    <source>
        <dbReference type="ARBA" id="ARBA00022490"/>
    </source>
</evidence>
<comment type="similarity">
    <text evidence="9">Belongs to the GTP-binding SRP family. FtsY subfamily.</text>
</comment>
<dbReference type="Proteomes" id="UP000199322">
    <property type="component" value="Unassembled WGS sequence"/>
</dbReference>